<dbReference type="Proteomes" id="UP000253606">
    <property type="component" value="Plasmid pACPOL4"/>
</dbReference>
<reference evidence="5 6" key="1">
    <citation type="journal article" date="2018" name="Front. Microbiol.">
        <title>Hydrolytic Capabilities as a Key to Environmental Success: Chitinolytic and Cellulolytic Acidobacteria From Acidic Sub-arctic Soils and Boreal Peatlands.</title>
        <authorList>
            <person name="Belova S.E."/>
            <person name="Ravin N.V."/>
            <person name="Pankratov T.A."/>
            <person name="Rakitin A.L."/>
            <person name="Ivanova A.A."/>
            <person name="Beletsky A.V."/>
            <person name="Mardanov A.V."/>
            <person name="Sinninghe Damste J.S."/>
            <person name="Dedysh S.N."/>
        </authorList>
    </citation>
    <scope>NUCLEOTIDE SEQUENCE [LARGE SCALE GENOMIC DNA]</scope>
    <source>
        <strain evidence="5 6">SBC82</strain>
        <plasmid evidence="6">pacpol4</plasmid>
    </source>
</reference>
<dbReference type="PANTHER" id="PTHR36842">
    <property type="entry name" value="PROTEIN TOLB HOMOLOG"/>
    <property type="match status" value="1"/>
</dbReference>
<dbReference type="GO" id="GO:0000160">
    <property type="term" value="P:phosphorelay signal transduction system"/>
    <property type="evidence" value="ECO:0007669"/>
    <property type="project" value="InterPro"/>
</dbReference>
<evidence type="ECO:0000313" key="6">
    <source>
        <dbReference type="Proteomes" id="UP000253606"/>
    </source>
</evidence>
<dbReference type="Pfam" id="PF00486">
    <property type="entry name" value="Trans_reg_C"/>
    <property type="match status" value="1"/>
</dbReference>
<gene>
    <name evidence="5" type="ORF">ACPOL_7038</name>
</gene>
<dbReference type="InterPro" id="IPR011042">
    <property type="entry name" value="6-blade_b-propeller_TolB-like"/>
</dbReference>
<sequence length="704" mass="78499">MVEPHLPPRLVRFGAFEADLRTGELRKDGVKLKFSGQPFRVMAILLERPGEAVTREELQKRLWPDTFVDVERNLNTAINKIREALDDSAESPRFVETLPRRGYRFIAPVEADFPVASQGPVEQPIDQPAISRSRRTLRLAILSSATLLATGSVLWFSVRRTRETPRVVRFTPLSNDGQKKAGPILSDGVRIYFNEILPDGRSVIAQVSVKGGEVTPLVVPLKAPSARDLSRDGTELLIASAEGIPASSEGVQESSIWLQPVAGGSPLRVGTILAQDAAFGVDGTTIIYSQGNDVYTANRDGSSTQKLLAVDHSPSHFRFSPDRKELRFFTSAHFLMSAAANGTGLHTMFPGGPGDWTPDGRYFIMVRQDPGYTTGHFEVWTLPELKTFRWSKQDREPIRLTSGPFEFWWPTSGKDKKEIFTIALDPRAEVIRYASHDRNFVPYFGGVSAEGLAFSPDGQWVAYTTFPDGTLFRSRVDGSERLQLTSPPMQVVMPRWSPDGKQIAFNATLPTPATWNIYRVSSAGGTAERLLPSEQSQLDVDWLPDGKSLIFGSAEEQDRGLYVLHLESRRVSLLPGSTGFFSPHPSPDGRYISGTTVVSEKLMLFDISAQRWTKPCDCTVGYPSWSHDGKYLYFQYYPAPDKAYRIVRLRMSDRKIEDVAEISKVGRVTAGTWGEWFGLAPDDSPLFARDISIQEIYALEMKWP</sequence>
<accession>A0A2Z5GB67</accession>
<dbReference type="KEGG" id="abas:ACPOL_7038"/>
<dbReference type="GO" id="GO:0003677">
    <property type="term" value="F:DNA binding"/>
    <property type="evidence" value="ECO:0007669"/>
    <property type="project" value="UniProtKB-UniRule"/>
</dbReference>
<keyword evidence="2 3" id="KW-0238">DNA-binding</keyword>
<evidence type="ECO:0000256" key="1">
    <source>
        <dbReference type="ARBA" id="ARBA00009820"/>
    </source>
</evidence>
<evidence type="ECO:0000313" key="5">
    <source>
        <dbReference type="EMBL" id="AXC16238.1"/>
    </source>
</evidence>
<dbReference type="Pfam" id="PF07676">
    <property type="entry name" value="PD40"/>
    <property type="match status" value="3"/>
</dbReference>
<dbReference type="RefSeq" id="WP_114211402.1">
    <property type="nucleotide sequence ID" value="NZ_CP030843.1"/>
</dbReference>
<dbReference type="PANTHER" id="PTHR36842:SF1">
    <property type="entry name" value="PROTEIN TOLB"/>
    <property type="match status" value="1"/>
</dbReference>
<dbReference type="SMART" id="SM00862">
    <property type="entry name" value="Trans_reg_C"/>
    <property type="match status" value="1"/>
</dbReference>
<organism evidence="5 6">
    <name type="scientific">Acidisarcina polymorpha</name>
    <dbReference type="NCBI Taxonomy" id="2211140"/>
    <lineage>
        <taxon>Bacteria</taxon>
        <taxon>Pseudomonadati</taxon>
        <taxon>Acidobacteriota</taxon>
        <taxon>Terriglobia</taxon>
        <taxon>Terriglobales</taxon>
        <taxon>Acidobacteriaceae</taxon>
        <taxon>Acidisarcina</taxon>
    </lineage>
</organism>
<comment type="similarity">
    <text evidence="1">Belongs to the TolB family.</text>
</comment>
<evidence type="ECO:0000256" key="2">
    <source>
        <dbReference type="ARBA" id="ARBA00023125"/>
    </source>
</evidence>
<dbReference type="InterPro" id="IPR011659">
    <property type="entry name" value="WD40"/>
</dbReference>
<evidence type="ECO:0000256" key="3">
    <source>
        <dbReference type="PROSITE-ProRule" id="PRU01091"/>
    </source>
</evidence>
<dbReference type="AlphaFoldDB" id="A0A2Z5GB67"/>
<dbReference type="PROSITE" id="PS51755">
    <property type="entry name" value="OMPR_PHOB"/>
    <property type="match status" value="1"/>
</dbReference>
<dbReference type="InterPro" id="IPR036388">
    <property type="entry name" value="WH-like_DNA-bd_sf"/>
</dbReference>
<geneLocation type="plasmid" evidence="6">
    <name>pacpol4</name>
</geneLocation>
<dbReference type="CDD" id="cd00383">
    <property type="entry name" value="trans_reg_C"/>
    <property type="match status" value="1"/>
</dbReference>
<evidence type="ECO:0000259" key="4">
    <source>
        <dbReference type="PROSITE" id="PS51755"/>
    </source>
</evidence>
<dbReference type="Gene3D" id="1.10.10.10">
    <property type="entry name" value="Winged helix-like DNA-binding domain superfamily/Winged helix DNA-binding domain"/>
    <property type="match status" value="1"/>
</dbReference>
<feature type="DNA-binding region" description="OmpR/PhoB-type" evidence="3">
    <location>
        <begin position="8"/>
        <end position="107"/>
    </location>
</feature>
<name>A0A2Z5GB67_9BACT</name>
<proteinExistence type="inferred from homology"/>
<dbReference type="SUPFAM" id="SSF69322">
    <property type="entry name" value="Tricorn protease domain 2"/>
    <property type="match status" value="1"/>
</dbReference>
<keyword evidence="5" id="KW-0614">Plasmid</keyword>
<dbReference type="InterPro" id="IPR001867">
    <property type="entry name" value="OmpR/PhoB-type_DNA-bd"/>
</dbReference>
<dbReference type="EMBL" id="CP030843">
    <property type="protein sequence ID" value="AXC16238.1"/>
    <property type="molecule type" value="Genomic_DNA"/>
</dbReference>
<dbReference type="SUPFAM" id="SSF46894">
    <property type="entry name" value="C-terminal effector domain of the bipartite response regulators"/>
    <property type="match status" value="1"/>
</dbReference>
<keyword evidence="6" id="KW-1185">Reference proteome</keyword>
<protein>
    <submittedName>
        <fullName evidence="5">TolB protein</fullName>
    </submittedName>
</protein>
<feature type="domain" description="OmpR/PhoB-type" evidence="4">
    <location>
        <begin position="8"/>
        <end position="107"/>
    </location>
</feature>
<dbReference type="Gene3D" id="2.120.10.30">
    <property type="entry name" value="TolB, C-terminal domain"/>
    <property type="match status" value="3"/>
</dbReference>
<dbReference type="OrthoDB" id="100405at2"/>
<dbReference type="InterPro" id="IPR016032">
    <property type="entry name" value="Sig_transdc_resp-reg_C-effctor"/>
</dbReference>
<dbReference type="GO" id="GO:0006355">
    <property type="term" value="P:regulation of DNA-templated transcription"/>
    <property type="evidence" value="ECO:0007669"/>
    <property type="project" value="InterPro"/>
</dbReference>